<feature type="domain" description="YhdP central" evidence="3">
    <location>
        <begin position="16"/>
        <end position="1341"/>
    </location>
</feature>
<evidence type="ECO:0000313" key="5">
    <source>
        <dbReference type="Proteomes" id="UP000241421"/>
    </source>
</evidence>
<reference evidence="4 5" key="1">
    <citation type="submission" date="2018-04" db="EMBL/GenBank/DDBJ databases">
        <title>Massilia violaceinigra sp. nov., a novel purple-pigmented bacterium isolated from Tianshan glacier, Xinjiang, China.</title>
        <authorList>
            <person name="Wang H."/>
        </authorList>
    </citation>
    <scope>NUCLEOTIDE SEQUENCE [LARGE SCALE GENOMIC DNA]</scope>
    <source>
        <strain evidence="4 5">B448-2</strain>
    </source>
</reference>
<proteinExistence type="predicted"/>
<dbReference type="Pfam" id="PF13116">
    <property type="entry name" value="YhdP"/>
    <property type="match status" value="1"/>
</dbReference>
<evidence type="ECO:0000256" key="2">
    <source>
        <dbReference type="SAM" id="Phobius"/>
    </source>
</evidence>
<keyword evidence="5" id="KW-1185">Reference proteome</keyword>
<dbReference type="InterPro" id="IPR025263">
    <property type="entry name" value="YhdP_central"/>
</dbReference>
<dbReference type="NCBIfam" id="TIGR02099">
    <property type="entry name" value="YhdP family protein"/>
    <property type="match status" value="1"/>
</dbReference>
<dbReference type="PANTHER" id="PTHR38690">
    <property type="entry name" value="PROTEASE-RELATED"/>
    <property type="match status" value="1"/>
</dbReference>
<evidence type="ECO:0000313" key="4">
    <source>
        <dbReference type="EMBL" id="PWF54922.1"/>
    </source>
</evidence>
<feature type="compositionally biased region" description="Low complexity" evidence="1">
    <location>
        <begin position="1354"/>
        <end position="1364"/>
    </location>
</feature>
<keyword evidence="2" id="KW-0812">Transmembrane</keyword>
<feature type="transmembrane region" description="Helical" evidence="2">
    <location>
        <begin position="1297"/>
        <end position="1318"/>
    </location>
</feature>
<gene>
    <name evidence="4" type="ORF">C7C56_004465</name>
</gene>
<accession>A0A2U2I5E6</accession>
<organism evidence="4 5">
    <name type="scientific">Massilia glaciei</name>
    <dbReference type="NCBI Taxonomy" id="1524097"/>
    <lineage>
        <taxon>Bacteria</taxon>
        <taxon>Pseudomonadati</taxon>
        <taxon>Pseudomonadota</taxon>
        <taxon>Betaproteobacteria</taxon>
        <taxon>Burkholderiales</taxon>
        <taxon>Oxalobacteraceae</taxon>
        <taxon>Telluria group</taxon>
        <taxon>Massilia</taxon>
    </lineage>
</organism>
<comment type="caution">
    <text evidence="4">The sequence shown here is derived from an EMBL/GenBank/DDBJ whole genome shotgun (WGS) entry which is preliminary data.</text>
</comment>
<dbReference type="InterPro" id="IPR011836">
    <property type="entry name" value="YhdP"/>
</dbReference>
<dbReference type="Proteomes" id="UP000241421">
    <property type="component" value="Unassembled WGS sequence"/>
</dbReference>
<dbReference type="EMBL" id="PXWF02000061">
    <property type="protein sequence ID" value="PWF54922.1"/>
    <property type="molecule type" value="Genomic_DNA"/>
</dbReference>
<evidence type="ECO:0000256" key="1">
    <source>
        <dbReference type="SAM" id="MobiDB-lite"/>
    </source>
</evidence>
<name>A0A2U2I5E6_9BURK</name>
<feature type="region of interest" description="Disordered" evidence="1">
    <location>
        <begin position="1345"/>
        <end position="1364"/>
    </location>
</feature>
<keyword evidence="2" id="KW-1133">Transmembrane helix</keyword>
<sequence>MLNTATHHVLGFTVKLVLAVYFLFVFVFLFLRYAVLPNIDYYKPDIERAASRALGNEVSIARVYASWQGQRPNLFLGDVVLRDRQGRELLALPSISATLSWWSVAALAPRFASIELIRPELAVRRDVQGKLFVAGIALADTRGGGGGANWLLSQREIVVRQGRLRWTDELRGAPPLALENLNLALYNNWTHHRFALTAAAPAALASPLDIRADFTHRFGADSADATRWKGELFVDLRGADFAVLGQYVDAPVAVSEGRGSLRAWLTLDQAKLAAFTADVGLSGVKARLGRTLAPLELARVSGRVSAREHFPAGQADGKPTFGARGHDISLADFGLETADGLTLRAAALSERFTAAAGGRQDRYQLSASELDLKTLARLAAQLPISASQRQALADFAPRGRLLGLDARWEGTYPALANYRVRARVDGLGIAAQPARLARPNVAPVPALPGFDNLSGSIDVGDQGGSVQLDSRKLVLQLPGWFADPAMPFDHLGLRARWSFLPQDELLVQVDAMEFAQGALRGKLSGRHQMPLQRARGGTLGRIDLDASVDGFAIDSIGRYLPLQTPPRLRAWLTGALLGGTGRDVTLKLRGDLVQFPFRAPARGAGRAAGVRAPGEFRVAGRLENASLNYTPLHHGDDGKSPLWPLLEGIDGTILFDRTRMEIKAERARTGGVALSAVKAVVPDLMAGDMQLEIDGAAAAPLQEFLHYVAASPVLGWIGRFTEHTKATGNARLALRLRLPLARLAESTVQGALQLANNDVVLIKDLPPLQSTLGKIEFTERSVNLNGVGASFLGGPLALTGGTLRDRSIAIKLGGTVSGDGLRASFKAPAVQRLLTRFSGATRYAGLVTVKERALQVTLDSNMAGLGLDFPAPLRKTAPEALPVHFTLASLPGAAGLARDEIRLTLGSSIAARYLRQKAGDGPWRVLRGGIGVNLPPPEPDSGVIVNVNMKSLNVDQWSAVAGTLAAGPAEAAASAAAGGALELGQYILPDMLAARATELIIGERKLDNVVVGATRQNDNWQASIDARQVAGHVAWVATPNGLGKVTARLATLLIPESAKAEVKDLLEGGKGAAATIPALDIVAERFELFNKQLGRLELLASNVPALAGREWRINKLSLITPDGELKAAGKWLTKDGRSSTNLNFVLDIGDAGRLLDRFGFPDTLKHGKGKLNGDIAWNGVPYTLDAPSLSGQIELDLAGGQFLKQDPGAAKLLGVLSLQALPRLLKLDFHDVFSQGLAFDGISADAVIAKGVIRTNNLKMHGLAATVLMEGTADVANETTNLHVIVIPEFNLGTGPLVYALAINPIVGLGGYLAQLFLRAPMMKAMTYHMRVAGPWKAPVITKLDKNGKPKGAPAPAAAPAVAP</sequence>
<dbReference type="OrthoDB" id="8521382at2"/>
<feature type="transmembrane region" description="Helical" evidence="2">
    <location>
        <begin position="12"/>
        <end position="35"/>
    </location>
</feature>
<protein>
    <submittedName>
        <fullName evidence="4">TIGR02099 family protein</fullName>
    </submittedName>
</protein>
<keyword evidence="2" id="KW-0472">Membrane</keyword>
<evidence type="ECO:0000259" key="3">
    <source>
        <dbReference type="Pfam" id="PF13116"/>
    </source>
</evidence>
<dbReference type="PANTHER" id="PTHR38690:SF1">
    <property type="entry name" value="PROTEASE"/>
    <property type="match status" value="1"/>
</dbReference>